<reference evidence="2 3" key="1">
    <citation type="journal article" date="2016" name="Nat. Commun.">
        <title>Ectomycorrhizal ecology is imprinted in the genome of the dominant symbiotic fungus Cenococcum geophilum.</title>
        <authorList>
            <consortium name="DOE Joint Genome Institute"/>
            <person name="Peter M."/>
            <person name="Kohler A."/>
            <person name="Ohm R.A."/>
            <person name="Kuo A."/>
            <person name="Krutzmann J."/>
            <person name="Morin E."/>
            <person name="Arend M."/>
            <person name="Barry K.W."/>
            <person name="Binder M."/>
            <person name="Choi C."/>
            <person name="Clum A."/>
            <person name="Copeland A."/>
            <person name="Grisel N."/>
            <person name="Haridas S."/>
            <person name="Kipfer T."/>
            <person name="LaButti K."/>
            <person name="Lindquist E."/>
            <person name="Lipzen A."/>
            <person name="Maire R."/>
            <person name="Meier B."/>
            <person name="Mihaltcheva S."/>
            <person name="Molinier V."/>
            <person name="Murat C."/>
            <person name="Poggeler S."/>
            <person name="Quandt C.A."/>
            <person name="Sperisen C."/>
            <person name="Tritt A."/>
            <person name="Tisserant E."/>
            <person name="Crous P.W."/>
            <person name="Henrissat B."/>
            <person name="Nehls U."/>
            <person name="Egli S."/>
            <person name="Spatafora J.W."/>
            <person name="Grigoriev I.V."/>
            <person name="Martin F.M."/>
        </authorList>
    </citation>
    <scope>NUCLEOTIDE SEQUENCE [LARGE SCALE GENOMIC DNA]</scope>
    <source>
        <strain evidence="2 3">CBS 459.81</strain>
    </source>
</reference>
<gene>
    <name evidence="2" type="ORF">K432DRAFT_423256</name>
</gene>
<dbReference type="AlphaFoldDB" id="A0A8E2JI83"/>
<name>A0A8E2JI83_9PEZI</name>
<evidence type="ECO:0000256" key="1">
    <source>
        <dbReference type="SAM" id="MobiDB-lite"/>
    </source>
</evidence>
<sequence length="384" mass="43936">MERTQITAKDFENAMGMLITSLDTNTTSQKPCDDRFFDRVRNLLACVGKDVWRLRPRTYFILRMINRVDILESYIFEEDASTLETAELVGAAPAKTSTLYLSSLSELSDMAYQPCDSDISSIPADSMEEMHMDEFDVWRSESPLRRRSRARRIAHFPHFNDAMSPNIINLIEKHHSETNEVRVYEEFSRLPPPIPAPPDYDTDYENRYEPLSETRTDIEAKAAKKAQRRQKFRVGFDSETESKASRFPAEDMHDKAATDGDMPATRKESKRPQGLQRIRAIGNRKPSYTETIFLDPEAEETPAVRYRSSPVATIPVATQPETSAIKQTDYLGDSDNSDSEYERPKWHKEKLPREMRDARARTKAQPVSGGLFGLFGSSSKLERS</sequence>
<protein>
    <submittedName>
        <fullName evidence="2">Uncharacterized protein</fullName>
    </submittedName>
</protein>
<feature type="compositionally biased region" description="Basic and acidic residues" evidence="1">
    <location>
        <begin position="340"/>
        <end position="360"/>
    </location>
</feature>
<organism evidence="2 3">
    <name type="scientific">Lepidopterella palustris CBS 459.81</name>
    <dbReference type="NCBI Taxonomy" id="1314670"/>
    <lineage>
        <taxon>Eukaryota</taxon>
        <taxon>Fungi</taxon>
        <taxon>Dikarya</taxon>
        <taxon>Ascomycota</taxon>
        <taxon>Pezizomycotina</taxon>
        <taxon>Dothideomycetes</taxon>
        <taxon>Pleosporomycetidae</taxon>
        <taxon>Mytilinidiales</taxon>
        <taxon>Argynnaceae</taxon>
        <taxon>Lepidopterella</taxon>
    </lineage>
</organism>
<accession>A0A8E2JI83</accession>
<feature type="region of interest" description="Disordered" evidence="1">
    <location>
        <begin position="235"/>
        <end position="275"/>
    </location>
</feature>
<proteinExistence type="predicted"/>
<keyword evidence="3" id="KW-1185">Reference proteome</keyword>
<dbReference type="EMBL" id="KV744857">
    <property type="protein sequence ID" value="OCK83600.1"/>
    <property type="molecule type" value="Genomic_DNA"/>
</dbReference>
<feature type="compositionally biased region" description="Basic and acidic residues" evidence="1">
    <location>
        <begin position="235"/>
        <end position="271"/>
    </location>
</feature>
<feature type="compositionally biased region" description="Low complexity" evidence="1">
    <location>
        <begin position="374"/>
        <end position="384"/>
    </location>
</feature>
<feature type="region of interest" description="Disordered" evidence="1">
    <location>
        <begin position="318"/>
        <end position="384"/>
    </location>
</feature>
<evidence type="ECO:0000313" key="3">
    <source>
        <dbReference type="Proteomes" id="UP000250266"/>
    </source>
</evidence>
<evidence type="ECO:0000313" key="2">
    <source>
        <dbReference type="EMBL" id="OCK83600.1"/>
    </source>
</evidence>
<dbReference type="Proteomes" id="UP000250266">
    <property type="component" value="Unassembled WGS sequence"/>
</dbReference>